<comment type="caution">
    <text evidence="2">The sequence shown here is derived from an EMBL/GenBank/DDBJ whole genome shotgun (WGS) entry which is preliminary data.</text>
</comment>
<sequence>MTESDGLRVQRRVPVRKRSLSSGNSLLTPANKRPSSSREDVEIASLCHTVGYRHKDHKEESNMYSSSQDCGSDDDMFGEYDSFAEDPSLLAQVEDLEEKCKQETASTFPCTSADIKLDTISHTSTPNASFKLPGDQPLPQQIKQRTLPLKLKDESEELTEDFSDDLPCSQLLHCENVNQNVDPEMSAMKQSIYDNDLSTDALDHLNKGDDADTKKTSILPQKDQKRKSLRDSLKNTLTGNAKVQTPQVLRTKQIKETILLEELDVAKKTVEISSNIDLGPFYGLPSKVADLIEELRGIKRLYDWQHTCLTLDSLKQRRT</sequence>
<feature type="compositionally biased region" description="Basic and acidic residues" evidence="1">
    <location>
        <begin position="204"/>
        <end position="215"/>
    </location>
</feature>
<name>A0ABN9BBU3_9NEOB</name>
<reference evidence="2" key="1">
    <citation type="submission" date="2023-05" db="EMBL/GenBank/DDBJ databases">
        <authorList>
            <person name="Stuckert A."/>
        </authorList>
    </citation>
    <scope>NUCLEOTIDE SEQUENCE</scope>
</reference>
<feature type="compositionally biased region" description="Basic residues" evidence="1">
    <location>
        <begin position="9"/>
        <end position="19"/>
    </location>
</feature>
<feature type="region of interest" description="Disordered" evidence="1">
    <location>
        <begin position="204"/>
        <end position="229"/>
    </location>
</feature>
<evidence type="ECO:0000313" key="3">
    <source>
        <dbReference type="Proteomes" id="UP001162483"/>
    </source>
</evidence>
<feature type="region of interest" description="Disordered" evidence="1">
    <location>
        <begin position="1"/>
        <end position="40"/>
    </location>
</feature>
<proteinExistence type="predicted"/>
<gene>
    <name evidence="2" type="ORF">SPARVUS_LOCUS2586024</name>
</gene>
<dbReference type="Proteomes" id="UP001162483">
    <property type="component" value="Unassembled WGS sequence"/>
</dbReference>
<dbReference type="EMBL" id="CATNWA010003304">
    <property type="protein sequence ID" value="CAI9545034.1"/>
    <property type="molecule type" value="Genomic_DNA"/>
</dbReference>
<accession>A0ABN9BBU3</accession>
<evidence type="ECO:0000313" key="2">
    <source>
        <dbReference type="EMBL" id="CAI9545034.1"/>
    </source>
</evidence>
<keyword evidence="3" id="KW-1185">Reference proteome</keyword>
<protein>
    <submittedName>
        <fullName evidence="2">Uncharacterized protein</fullName>
    </submittedName>
</protein>
<organism evidence="2 3">
    <name type="scientific">Staurois parvus</name>
    <dbReference type="NCBI Taxonomy" id="386267"/>
    <lineage>
        <taxon>Eukaryota</taxon>
        <taxon>Metazoa</taxon>
        <taxon>Chordata</taxon>
        <taxon>Craniata</taxon>
        <taxon>Vertebrata</taxon>
        <taxon>Euteleostomi</taxon>
        <taxon>Amphibia</taxon>
        <taxon>Batrachia</taxon>
        <taxon>Anura</taxon>
        <taxon>Neobatrachia</taxon>
        <taxon>Ranoidea</taxon>
        <taxon>Ranidae</taxon>
        <taxon>Staurois</taxon>
    </lineage>
</organism>
<evidence type="ECO:0000256" key="1">
    <source>
        <dbReference type="SAM" id="MobiDB-lite"/>
    </source>
</evidence>